<dbReference type="GO" id="GO:0036503">
    <property type="term" value="P:ERAD pathway"/>
    <property type="evidence" value="ECO:0007669"/>
    <property type="project" value="InterPro"/>
</dbReference>
<dbReference type="Pfam" id="PF10408">
    <property type="entry name" value="Ufd2P_core"/>
    <property type="match status" value="1"/>
</dbReference>
<keyword evidence="7" id="KW-0808">Transferase</keyword>
<dbReference type="EMBL" id="OU900101">
    <property type="protein sequence ID" value="CAG9864352.1"/>
    <property type="molecule type" value="Genomic_DNA"/>
</dbReference>
<gene>
    <name evidence="13" type="ORF">PHYEVI_LOCUS10609</name>
</gene>
<comment type="pathway">
    <text evidence="3">Protein modification; protein ubiquitination.</text>
</comment>
<evidence type="ECO:0000256" key="3">
    <source>
        <dbReference type="ARBA" id="ARBA00004906"/>
    </source>
</evidence>
<feature type="domain" description="U-box" evidence="12">
    <location>
        <begin position="915"/>
        <end position="989"/>
    </location>
</feature>
<keyword evidence="8" id="KW-0833">Ubl conjugation pathway</keyword>
<dbReference type="SUPFAM" id="SSF57850">
    <property type="entry name" value="RING/U-box"/>
    <property type="match status" value="1"/>
</dbReference>
<comment type="subcellular location">
    <subcellularLocation>
        <location evidence="2">Cytoplasm</location>
    </subcellularLocation>
</comment>
<protein>
    <recommendedName>
        <fullName evidence="11">Ubiquitin conjugation factor E4 A</fullName>
        <ecNumber evidence="5">2.3.2.27</ecNumber>
    </recommendedName>
</protein>
<evidence type="ECO:0000256" key="10">
    <source>
        <dbReference type="ARBA" id="ARBA00037624"/>
    </source>
</evidence>
<evidence type="ECO:0000256" key="7">
    <source>
        <dbReference type="ARBA" id="ARBA00022679"/>
    </source>
</evidence>
<dbReference type="Pfam" id="PF04564">
    <property type="entry name" value="U-box"/>
    <property type="match status" value="1"/>
</dbReference>
<evidence type="ECO:0000256" key="2">
    <source>
        <dbReference type="ARBA" id="ARBA00004496"/>
    </source>
</evidence>
<dbReference type="GO" id="GO:0006511">
    <property type="term" value="P:ubiquitin-dependent protein catabolic process"/>
    <property type="evidence" value="ECO:0007669"/>
    <property type="project" value="InterPro"/>
</dbReference>
<dbReference type="PROSITE" id="PS51698">
    <property type="entry name" value="U_BOX"/>
    <property type="match status" value="1"/>
</dbReference>
<accession>A0A9N9XU27</accession>
<evidence type="ECO:0000259" key="12">
    <source>
        <dbReference type="PROSITE" id="PS51698"/>
    </source>
</evidence>
<dbReference type="InterPro" id="IPR013083">
    <property type="entry name" value="Znf_RING/FYVE/PHD"/>
</dbReference>
<comment type="function">
    <text evidence="10">Ubiquitin-protein ligase that probably functions as an E3 ligase in conjunction with specific E1 and E2 ligases. May also function as an E4 ligase mediating the assembly of polyubiquitin chains on substrates ubiquitinated by another E3 ubiquitin ligase. Mediates 'Lys-48'-linked polyubiquitination of substrates.</text>
</comment>
<dbReference type="CDD" id="cd16657">
    <property type="entry name" value="RING-Ubox_UBE4A"/>
    <property type="match status" value="1"/>
</dbReference>
<evidence type="ECO:0000256" key="5">
    <source>
        <dbReference type="ARBA" id="ARBA00012483"/>
    </source>
</evidence>
<evidence type="ECO:0000256" key="9">
    <source>
        <dbReference type="ARBA" id="ARBA00022990"/>
    </source>
</evidence>
<dbReference type="Gene3D" id="3.30.40.10">
    <property type="entry name" value="Zinc/RING finger domain, C3HC4 (zinc finger)"/>
    <property type="match status" value="1"/>
</dbReference>
<dbReference type="InterPro" id="IPR019474">
    <property type="entry name" value="Ub_conjug_fac_E4_core"/>
</dbReference>
<dbReference type="Proteomes" id="UP001153712">
    <property type="component" value="Chromosome 8"/>
</dbReference>
<reference evidence="13" key="1">
    <citation type="submission" date="2022-01" db="EMBL/GenBank/DDBJ databases">
        <authorList>
            <person name="King R."/>
        </authorList>
    </citation>
    <scope>NUCLEOTIDE SEQUENCE</scope>
</reference>
<evidence type="ECO:0000256" key="11">
    <source>
        <dbReference type="ARBA" id="ARBA00040077"/>
    </source>
</evidence>
<dbReference type="GO" id="GO:0005737">
    <property type="term" value="C:cytoplasm"/>
    <property type="evidence" value="ECO:0007669"/>
    <property type="project" value="UniProtKB-SubCell"/>
</dbReference>
<evidence type="ECO:0000256" key="1">
    <source>
        <dbReference type="ARBA" id="ARBA00000900"/>
    </source>
</evidence>
<proteinExistence type="inferred from homology"/>
<evidence type="ECO:0000313" key="13">
    <source>
        <dbReference type="EMBL" id="CAG9864352.1"/>
    </source>
</evidence>
<sequence length="991" mass="112397">MSVPNPFSALLGKDEASRSANVKLNDILESIFGFSINPKNSDNTNVLFLDEVHKVHEKDDLDLSLLQYALFERLFMCNENSELRNAKNNGQETKVIAYLFGCYQKLANLQTKLSAEEYADVHDKIFQNISTSIIQPDLYSGQNIAEDMLNIVRHEEIGADEFFIEAAKRVHQEDNSSECLKEFMGTISQVLVNELTKCSLSDTSPKVYSYLQVVSSNELLGEIFMDTNFPKKPNVGSEYSHTVIGAILNHSVLPATPVGKYDYFTNPMDQAGNAGTEEYLWSYLQNQNQNLHKFFLAMLKCGAKVKEKTLLWLGTCLKTNVNRGKIWNTHAPELNPAIYINVTDGFMLNLCNLLLSLCQPFCSKGKDERVLKVDPTYCAVPNEDCEQKGIHMADMATETCFLPVSSDDQLEEKRLMSDSYNFITECFFMAHRSLDIGYRVGVDKIIRQNIEMGRIQRAFNDALQQAGGNSDLIGTIKDRMSEELSKYLSLKCVLSDPDVLEKMFNMISATCHWLCQVSVHQNSPDSTAFAPLKELPIHFPLDNRIPDTLKCIPEFMVENVVSFLIFVRRFSPKSFEEEGYDKLSPILSFILVYMSSRRHMKNPHVRARLAEGLESLLPFHKDDSTGLNVGSTQRARLFTDHPHRLNIVENLMNVFVEIEMTGQSVEFEQKFNYRRPMYAVFDHLWELPEHLGAFRALAEHAERNMEAVNPPLFLKFANLLINDAIFLLDEALANMAKLKEMQQAQDTGEWASLSARDRTQNIAYMHHVGNLARFDNILGKDTIGMLEKLTSKIELVFTHTTMVDRIAAMLNYFLLNLVGPNKKNFKVKDAKDYHFEPAVTVLEICKIYVNLKSSASFCLAVSQDGRSYSPGLFTLAEDVLIRIGGGTLVEELKEVASKVAEIANKQMADEEALAEAPEHYLDPIMSTLMNDPVILPSSKQIVDRSTIARHLLSDQTDPFNRSPLSMDQVVPHKELAEEIRNWIDERKRKCC</sequence>
<dbReference type="EC" id="2.3.2.27" evidence="5"/>
<dbReference type="GO" id="GO:0034450">
    <property type="term" value="F:ubiquitin-ubiquitin ligase activity"/>
    <property type="evidence" value="ECO:0007669"/>
    <property type="project" value="InterPro"/>
</dbReference>
<dbReference type="SMART" id="SM00504">
    <property type="entry name" value="Ubox"/>
    <property type="match status" value="1"/>
</dbReference>
<organism evidence="13 14">
    <name type="scientific">Phyllotreta striolata</name>
    <name type="common">Striped flea beetle</name>
    <name type="synonym">Crioceris striolata</name>
    <dbReference type="NCBI Taxonomy" id="444603"/>
    <lineage>
        <taxon>Eukaryota</taxon>
        <taxon>Metazoa</taxon>
        <taxon>Ecdysozoa</taxon>
        <taxon>Arthropoda</taxon>
        <taxon>Hexapoda</taxon>
        <taxon>Insecta</taxon>
        <taxon>Pterygota</taxon>
        <taxon>Neoptera</taxon>
        <taxon>Endopterygota</taxon>
        <taxon>Coleoptera</taxon>
        <taxon>Polyphaga</taxon>
        <taxon>Cucujiformia</taxon>
        <taxon>Chrysomeloidea</taxon>
        <taxon>Chrysomelidae</taxon>
        <taxon>Galerucinae</taxon>
        <taxon>Alticini</taxon>
        <taxon>Phyllotreta</taxon>
    </lineage>
</organism>
<dbReference type="AlphaFoldDB" id="A0A9N9XU27"/>
<dbReference type="InterPro" id="IPR045132">
    <property type="entry name" value="UBE4"/>
</dbReference>
<evidence type="ECO:0000256" key="6">
    <source>
        <dbReference type="ARBA" id="ARBA00022490"/>
    </source>
</evidence>
<dbReference type="GO" id="GO:0000209">
    <property type="term" value="P:protein polyubiquitination"/>
    <property type="evidence" value="ECO:0007669"/>
    <property type="project" value="TreeGrafter"/>
</dbReference>
<evidence type="ECO:0000256" key="8">
    <source>
        <dbReference type="ARBA" id="ARBA00022786"/>
    </source>
</evidence>
<evidence type="ECO:0000313" key="14">
    <source>
        <dbReference type="Proteomes" id="UP001153712"/>
    </source>
</evidence>
<dbReference type="GO" id="GO:0000151">
    <property type="term" value="C:ubiquitin ligase complex"/>
    <property type="evidence" value="ECO:0007669"/>
    <property type="project" value="InterPro"/>
</dbReference>
<comment type="similarity">
    <text evidence="4">Belongs to the ubiquitin conjugation factor E4 family.</text>
</comment>
<dbReference type="FunFam" id="3.30.40.10:FF:000055">
    <property type="entry name" value="Ubiquitin conjugation factor e4 a"/>
    <property type="match status" value="1"/>
</dbReference>
<dbReference type="OrthoDB" id="20295at2759"/>
<dbReference type="PANTHER" id="PTHR13931">
    <property type="entry name" value="UBIQUITINATION FACTOR E4"/>
    <property type="match status" value="1"/>
</dbReference>
<evidence type="ECO:0000256" key="4">
    <source>
        <dbReference type="ARBA" id="ARBA00007434"/>
    </source>
</evidence>
<dbReference type="GO" id="GO:0005634">
    <property type="term" value="C:nucleus"/>
    <property type="evidence" value="ECO:0007669"/>
    <property type="project" value="TreeGrafter"/>
</dbReference>
<name>A0A9N9XU27_PHYSR</name>
<keyword evidence="6" id="KW-0963">Cytoplasm</keyword>
<keyword evidence="14" id="KW-1185">Reference proteome</keyword>
<comment type="catalytic activity">
    <reaction evidence="1">
        <text>S-ubiquitinyl-[E2 ubiquitin-conjugating enzyme]-L-cysteine + [acceptor protein]-L-lysine = [E2 ubiquitin-conjugating enzyme]-L-cysteine + N(6)-ubiquitinyl-[acceptor protein]-L-lysine.</text>
        <dbReference type="EC" id="2.3.2.27"/>
    </reaction>
</comment>
<dbReference type="InterPro" id="IPR003613">
    <property type="entry name" value="Ubox_domain"/>
</dbReference>
<dbReference type="PANTHER" id="PTHR13931:SF16">
    <property type="entry name" value="UBIQUITIN CONJUGATION FACTOR E4 A"/>
    <property type="match status" value="1"/>
</dbReference>
<keyword evidence="9" id="KW-0007">Acetylation</keyword>